<dbReference type="OrthoDB" id="10249838at2759"/>
<feature type="binding site" evidence="6">
    <location>
        <position position="255"/>
    </location>
    <ligand>
        <name>substrate</name>
    </ligand>
</feature>
<keyword evidence="5 6" id="KW-0862">Zinc</keyword>
<gene>
    <name evidence="9" type="primary">LOC106747870</name>
</gene>
<dbReference type="GO" id="GO:0005829">
    <property type="term" value="C:cytosol"/>
    <property type="evidence" value="ECO:0007669"/>
    <property type="project" value="TreeGrafter"/>
</dbReference>
<evidence type="ECO:0000313" key="8">
    <source>
        <dbReference type="Proteomes" id="UP000515204"/>
    </source>
</evidence>
<evidence type="ECO:0000313" key="9">
    <source>
        <dbReference type="RefSeq" id="XP_014481324.1"/>
    </source>
</evidence>
<feature type="binding site" evidence="6">
    <location>
        <position position="373"/>
    </location>
    <ligand>
        <name>Zn(2+)</name>
        <dbReference type="ChEBI" id="CHEBI:29105"/>
    </ligand>
</feature>
<evidence type="ECO:0000256" key="5">
    <source>
        <dbReference type="ARBA" id="ARBA00022833"/>
    </source>
</evidence>
<reference evidence="9" key="1">
    <citation type="submission" date="2025-08" db="UniProtKB">
        <authorList>
            <consortium name="RefSeq"/>
        </authorList>
    </citation>
    <scope>IDENTIFICATION</scope>
</reference>
<feature type="binding site" evidence="6">
    <location>
        <position position="348"/>
    </location>
    <ligand>
        <name>Zn(2+)</name>
        <dbReference type="ChEBI" id="CHEBI:29105"/>
    </ligand>
</feature>
<keyword evidence="6" id="KW-0963">Cytoplasm</keyword>
<evidence type="ECO:0000256" key="1">
    <source>
        <dbReference type="ARBA" id="ARBA00022676"/>
    </source>
</evidence>
<dbReference type="GO" id="GO:0008479">
    <property type="term" value="F:tRNA-guanosine(34) queuine transglycosylase activity"/>
    <property type="evidence" value="ECO:0007669"/>
    <property type="project" value="UniProtKB-UniRule"/>
</dbReference>
<evidence type="ECO:0000256" key="4">
    <source>
        <dbReference type="ARBA" id="ARBA00022723"/>
    </source>
</evidence>
<evidence type="ECO:0000256" key="6">
    <source>
        <dbReference type="HAMAP-Rule" id="MF_03218"/>
    </source>
</evidence>
<evidence type="ECO:0000259" key="7">
    <source>
        <dbReference type="Pfam" id="PF01702"/>
    </source>
</evidence>
<dbReference type="NCBIfam" id="TIGR00430">
    <property type="entry name" value="Q_tRNA_tgt"/>
    <property type="match status" value="1"/>
</dbReference>
<comment type="similarity">
    <text evidence="6">Belongs to the queuine tRNA-ribosyltransferase family.</text>
</comment>
<comment type="subcellular location">
    <subcellularLocation>
        <location evidence="6">Cytoplasm</location>
    </subcellularLocation>
</comment>
<keyword evidence="2 6" id="KW-0808">Transferase</keyword>
<keyword evidence="4 6" id="KW-0479">Metal-binding</keyword>
<keyword evidence="1 6" id="KW-0328">Glycosyltransferase</keyword>
<organism evidence="8 9">
    <name type="scientific">Dinoponera quadriceps</name>
    <name type="common">South American ant</name>
    <dbReference type="NCBI Taxonomy" id="609295"/>
    <lineage>
        <taxon>Eukaryota</taxon>
        <taxon>Metazoa</taxon>
        <taxon>Ecdysozoa</taxon>
        <taxon>Arthropoda</taxon>
        <taxon>Hexapoda</taxon>
        <taxon>Insecta</taxon>
        <taxon>Pterygota</taxon>
        <taxon>Neoptera</taxon>
        <taxon>Endopterygota</taxon>
        <taxon>Hymenoptera</taxon>
        <taxon>Apocrita</taxon>
        <taxon>Aculeata</taxon>
        <taxon>Formicoidea</taxon>
        <taxon>Formicidae</taxon>
        <taxon>Ponerinae</taxon>
        <taxon>Ponerini</taxon>
        <taxon>Dinoponera</taxon>
    </lineage>
</organism>
<dbReference type="Pfam" id="PF01702">
    <property type="entry name" value="TGT"/>
    <property type="match status" value="1"/>
</dbReference>
<comment type="subunit">
    <text evidence="6">Heterodimer of a catalytic subunit and an accessory subunit.</text>
</comment>
<feature type="region of interest" description="RNA binding" evidence="6">
    <location>
        <begin position="286"/>
        <end position="292"/>
    </location>
</feature>
<comment type="function">
    <text evidence="6">Catalytic subunit of the queuine tRNA-ribosyltransferase (TGT) that catalyzes the base-exchange of a guanine (G) residue with queuine (Q) at position 34 (anticodon wobble position) in tRNAs with GU(N) anticodons (tRNA-Asp, -Asn, -His and -Tyr), resulting in the hypermodified nucleoside queuosine (7-(((4,5-cis-dihydroxy-2-cyclopenten-1-yl)amino)methyl)-7-deazaguanosine). Catalysis occurs through a double-displacement mechanism. The nucleophile active site attacks the C1' of nucleotide 34 to detach the guanine base from the RNA, forming a covalent enzyme-RNA intermediate. The proton acceptor active site deprotonates the incoming queuine, allowing a nucleophilic attack on the C1' of the ribose to form the product.</text>
</comment>
<dbReference type="InterPro" id="IPR036511">
    <property type="entry name" value="TGT-like_sf"/>
</dbReference>
<dbReference type="GO" id="GO:0046872">
    <property type="term" value="F:metal ion binding"/>
    <property type="evidence" value="ECO:0007669"/>
    <property type="project" value="UniProtKB-KW"/>
</dbReference>
<dbReference type="GO" id="GO:0006400">
    <property type="term" value="P:tRNA modification"/>
    <property type="evidence" value="ECO:0007669"/>
    <property type="project" value="InterPro"/>
</dbReference>
<proteinExistence type="inferred from homology"/>
<feature type="active site" description="Nucleophile" evidence="6">
    <location>
        <position position="305"/>
    </location>
</feature>
<comment type="catalytic activity">
    <reaction evidence="6">
        <text>guanosine(34) in tRNA + queuine = queuosine(34) in tRNA + guanine</text>
        <dbReference type="Rhea" id="RHEA:16633"/>
        <dbReference type="Rhea" id="RHEA-COMP:10341"/>
        <dbReference type="Rhea" id="RHEA-COMP:18571"/>
        <dbReference type="ChEBI" id="CHEBI:16235"/>
        <dbReference type="ChEBI" id="CHEBI:17433"/>
        <dbReference type="ChEBI" id="CHEBI:74269"/>
        <dbReference type="ChEBI" id="CHEBI:194431"/>
        <dbReference type="EC" id="2.4.2.64"/>
    </reaction>
</comment>
<sequence>MREIFSPLMSKLPSCGLYRTVASVELGRPLMTKMGSRGTPLTFEIFAECETTKARTGRMTLVHHHVDTPVFMPVGTQGTLKGLLPQQLEQLDCQIILGNTYHLGNRPGADILRKAGGLHKFMNWKRALLTDSGGFQMVSLLHFAEITEEGVKFKSPYDESECMLTPEHSIQIQNAIGADIVMQLDDVVKSTLTGPRVEEAMHRTTRWLDRCLSAHERPDEQSIFPIVQGGLDLKLRSESARQQVQREVNGYAVGGLSGGESKDDFWRMVHLSTDILPKSKPRYLMGVGFAVDLVVCSALGIDMYDCVFPTRTARFGCGLTRTGQINLKKAQYSRDLRPIDEACECSTCRTHTRAYLHQIATIETVSCHLLTVHNVAFQMRLMRDIRESIKEQRFPKFVQDYMLTAYPNKDYPTWIINALEAVNVTLL</sequence>
<feature type="binding site" evidence="6">
    <location>
        <position position="343"/>
    </location>
    <ligand>
        <name>Zn(2+)</name>
        <dbReference type="ChEBI" id="CHEBI:29105"/>
    </ligand>
</feature>
<keyword evidence="8" id="KW-1185">Reference proteome</keyword>
<keyword evidence="3 6" id="KW-0819">tRNA processing</keyword>
<accession>A0A6P3XTE6</accession>
<feature type="binding site" evidence="6">
    <location>
        <position position="345"/>
    </location>
    <ligand>
        <name>Zn(2+)</name>
        <dbReference type="ChEBI" id="CHEBI:29105"/>
    </ligand>
</feature>
<dbReference type="RefSeq" id="XP_014481324.1">
    <property type="nucleotide sequence ID" value="XM_014625838.1"/>
</dbReference>
<dbReference type="Proteomes" id="UP000515204">
    <property type="component" value="Unplaced"/>
</dbReference>
<evidence type="ECO:0000256" key="2">
    <source>
        <dbReference type="ARBA" id="ARBA00022679"/>
    </source>
</evidence>
<protein>
    <recommendedName>
        <fullName evidence="6">Queuine tRNA-ribosyltransferase catalytic subunit 1</fullName>
        <ecNumber evidence="6">2.4.2.64</ecNumber>
    </recommendedName>
    <alternativeName>
        <fullName evidence="6">Guanine insertion enzyme</fullName>
    </alternativeName>
    <alternativeName>
        <fullName evidence="6">tRNA-guanine transglycosylase</fullName>
    </alternativeName>
</protein>
<dbReference type="KEGG" id="dqu:106747870"/>
<dbReference type="PANTHER" id="PTHR43530">
    <property type="entry name" value="QUEUINE TRNA-RIBOSYLTRANSFERASE CATALYTIC SUBUNIT 1"/>
    <property type="match status" value="1"/>
</dbReference>
<dbReference type="EC" id="2.4.2.64" evidence="6"/>
<dbReference type="HAMAP" id="MF_00168">
    <property type="entry name" value="Q_tRNA_Tgt"/>
    <property type="match status" value="1"/>
</dbReference>
<dbReference type="InterPro" id="IPR002616">
    <property type="entry name" value="tRNA_ribo_trans-like"/>
</dbReference>
<dbReference type="PANTHER" id="PTHR43530:SF1">
    <property type="entry name" value="QUEUINE TRNA-RIBOSYLTRANSFERASE CATALYTIC SUBUNIT 1"/>
    <property type="match status" value="1"/>
</dbReference>
<dbReference type="AlphaFoldDB" id="A0A6P3XTE6"/>
<dbReference type="SUPFAM" id="SSF51713">
    <property type="entry name" value="tRNA-guanine transglycosylase"/>
    <property type="match status" value="1"/>
</dbReference>
<feature type="binding site" evidence="6">
    <location>
        <position position="228"/>
    </location>
    <ligand>
        <name>substrate</name>
    </ligand>
</feature>
<comment type="cofactor">
    <cofactor evidence="6">
        <name>Zn(2+)</name>
        <dbReference type="ChEBI" id="CHEBI:29105"/>
    </cofactor>
</comment>
<feature type="active site" description="Proton acceptor" evidence="6">
    <location>
        <position position="131"/>
    </location>
</feature>
<feature type="binding site" evidence="6">
    <location>
        <begin position="131"/>
        <end position="135"/>
    </location>
    <ligand>
        <name>substrate</name>
    </ligand>
</feature>
<dbReference type="Gene3D" id="3.20.20.105">
    <property type="entry name" value="Queuine tRNA-ribosyltransferase-like"/>
    <property type="match status" value="1"/>
</dbReference>
<feature type="binding site" evidence="6">
    <location>
        <position position="185"/>
    </location>
    <ligand>
        <name>substrate</name>
    </ligand>
</feature>
<name>A0A6P3XTE6_DINQU</name>
<evidence type="ECO:0000256" key="3">
    <source>
        <dbReference type="ARBA" id="ARBA00022694"/>
    </source>
</evidence>
<dbReference type="CTD" id="33307"/>
<dbReference type="NCBIfam" id="TIGR00449">
    <property type="entry name" value="tgt_general"/>
    <property type="match status" value="1"/>
</dbReference>
<dbReference type="InterPro" id="IPR004803">
    <property type="entry name" value="TGT"/>
</dbReference>
<feature type="region of interest" description="RNA binding; important for wobble base 34 recognition" evidence="6">
    <location>
        <begin position="310"/>
        <end position="314"/>
    </location>
</feature>
<dbReference type="GeneID" id="106747870"/>
<feature type="domain" description="tRNA-guanine(15) transglycosylase-like" evidence="7">
    <location>
        <begin position="52"/>
        <end position="402"/>
    </location>
</feature>